<dbReference type="InterPro" id="IPR050144">
    <property type="entry name" value="AAE_transporter"/>
</dbReference>
<dbReference type="InterPro" id="IPR036721">
    <property type="entry name" value="RCK_C_sf"/>
</dbReference>
<protein>
    <submittedName>
        <fullName evidence="2">Potassium/proton antiporter regulatory subunit, CPA2 family</fullName>
    </submittedName>
</protein>
<dbReference type="eggNOG" id="COG0490">
    <property type="taxonomic scope" value="Bacteria"/>
</dbReference>
<dbReference type="PROSITE" id="PS51202">
    <property type="entry name" value="RCK_C"/>
    <property type="match status" value="1"/>
</dbReference>
<dbReference type="InterPro" id="IPR006037">
    <property type="entry name" value="RCK_C"/>
</dbReference>
<dbReference type="InterPro" id="IPR026278">
    <property type="entry name" value="KhtT"/>
</dbReference>
<reference evidence="2" key="1">
    <citation type="submission" date="2006-04" db="EMBL/GenBank/DDBJ databases">
        <title>Complete sequence of chromosome of Deinococcus geothermalis DSM 11300.</title>
        <authorList>
            <consortium name="US DOE Joint Genome Institute"/>
            <person name="Copeland A."/>
            <person name="Lucas S."/>
            <person name="Lapidus A."/>
            <person name="Barry K."/>
            <person name="Detter J.C."/>
            <person name="Glavina del Rio T."/>
            <person name="Hammon N."/>
            <person name="Israni S."/>
            <person name="Dalin E."/>
            <person name="Tice H."/>
            <person name="Pitluck S."/>
            <person name="Brettin T."/>
            <person name="Bruce D."/>
            <person name="Han C."/>
            <person name="Tapia R."/>
            <person name="Saunders E."/>
            <person name="Gilna P."/>
            <person name="Schmutz J."/>
            <person name="Larimer F."/>
            <person name="Land M."/>
            <person name="Hauser L."/>
            <person name="Kyrpides N."/>
            <person name="Kim E."/>
            <person name="Daly M.J."/>
            <person name="Fredrickson J.K."/>
            <person name="Makarova K.S."/>
            <person name="Gaidamakova E.K."/>
            <person name="Zhai M."/>
            <person name="Richardson P."/>
        </authorList>
    </citation>
    <scope>NUCLEOTIDE SEQUENCE</scope>
    <source>
        <strain evidence="2">DSM 11300</strain>
    </source>
</reference>
<sequence length="195" mass="20830">MRDEVECSKRLPVCHLPGHTIQPALPPYAGCMIKLEETPLPGVGVRHDFDGRFGKRVGVITHRDGRREIFVSRRDDPDACAQSIVLSDEEAEAVADLLGGSTITRHISKLTQDIEGLAIDWVKVPGVSPYAGKPLGDTMMRTRTGASIVAIMRDGHAIPAPGPEFPLYAGDTVVVVGTPDGVVKAAKLLNGESST</sequence>
<dbReference type="InterPro" id="IPR058776">
    <property type="entry name" value="KhtT-like_N"/>
</dbReference>
<gene>
    <name evidence="2" type="ordered locus">Dgeo_1157</name>
</gene>
<dbReference type="STRING" id="319795.Dgeo_1157"/>
<dbReference type="AlphaFoldDB" id="Q1IZ80"/>
<dbReference type="PANTHER" id="PTHR30445">
    <property type="entry name" value="K(+)_H(+) ANTIPORTER SUBUNIT KHTT"/>
    <property type="match status" value="1"/>
</dbReference>
<dbReference type="EMBL" id="CP000359">
    <property type="protein sequence ID" value="ABF45454.1"/>
    <property type="molecule type" value="Genomic_DNA"/>
</dbReference>
<dbReference type="GO" id="GO:0008324">
    <property type="term" value="F:monoatomic cation transmembrane transporter activity"/>
    <property type="evidence" value="ECO:0007669"/>
    <property type="project" value="InterPro"/>
</dbReference>
<dbReference type="Pfam" id="PF02080">
    <property type="entry name" value="TrkA_C"/>
    <property type="match status" value="1"/>
</dbReference>
<dbReference type="HOGENOM" id="CLU_116143_1_0_0"/>
<dbReference type="SUPFAM" id="SSF116726">
    <property type="entry name" value="TrkA C-terminal domain-like"/>
    <property type="match status" value="1"/>
</dbReference>
<dbReference type="Gene3D" id="3.30.70.1450">
    <property type="entry name" value="Regulator of K+ conductance, C-terminal domain"/>
    <property type="match status" value="1"/>
</dbReference>
<organism evidence="2 3">
    <name type="scientific">Deinococcus geothermalis (strain DSM 11300 / CIP 105573 / AG-3a)</name>
    <dbReference type="NCBI Taxonomy" id="319795"/>
    <lineage>
        <taxon>Bacteria</taxon>
        <taxon>Thermotogati</taxon>
        <taxon>Deinococcota</taxon>
        <taxon>Deinococci</taxon>
        <taxon>Deinococcales</taxon>
        <taxon>Deinococcaceae</taxon>
        <taxon>Deinococcus</taxon>
    </lineage>
</organism>
<proteinExistence type="predicted"/>
<evidence type="ECO:0000259" key="1">
    <source>
        <dbReference type="PROSITE" id="PS51202"/>
    </source>
</evidence>
<feature type="domain" description="RCK C-terminal" evidence="1">
    <location>
        <begin position="107"/>
        <end position="191"/>
    </location>
</feature>
<accession>Q1IZ80</accession>
<keyword evidence="3" id="KW-1185">Reference proteome</keyword>
<dbReference type="GO" id="GO:0006813">
    <property type="term" value="P:potassium ion transport"/>
    <property type="evidence" value="ECO:0007669"/>
    <property type="project" value="InterPro"/>
</dbReference>
<evidence type="ECO:0000313" key="2">
    <source>
        <dbReference type="EMBL" id="ABF45454.1"/>
    </source>
</evidence>
<dbReference type="PIRSF" id="PIRSF005028">
    <property type="entry name" value="KhtT"/>
    <property type="match status" value="1"/>
</dbReference>
<dbReference type="Proteomes" id="UP000002431">
    <property type="component" value="Chromosome"/>
</dbReference>
<dbReference type="KEGG" id="dge:Dgeo_1157"/>
<dbReference type="PANTHER" id="PTHR30445:SF8">
    <property type="entry name" value="K(+)_H(+) ANTIPORTER SUBUNIT KHTT"/>
    <property type="match status" value="1"/>
</dbReference>
<evidence type="ECO:0000313" key="3">
    <source>
        <dbReference type="Proteomes" id="UP000002431"/>
    </source>
</evidence>
<name>Q1IZ80_DEIGD</name>
<dbReference type="Pfam" id="PF25991">
    <property type="entry name" value="KhtT_N"/>
    <property type="match status" value="1"/>
</dbReference>